<name>A0ABW6HBY0_9ACTN</name>
<dbReference type="Gene3D" id="3.30.750.24">
    <property type="entry name" value="STAS domain"/>
    <property type="match status" value="1"/>
</dbReference>
<evidence type="ECO:0000256" key="1">
    <source>
        <dbReference type="ARBA" id="ARBA00009013"/>
    </source>
</evidence>
<evidence type="ECO:0000256" key="2">
    <source>
        <dbReference type="RuleBase" id="RU003749"/>
    </source>
</evidence>
<dbReference type="Proteomes" id="UP001599756">
    <property type="component" value="Unassembled WGS sequence"/>
</dbReference>
<keyword evidence="6" id="KW-1185">Reference proteome</keyword>
<reference evidence="5 6" key="1">
    <citation type="submission" date="2024-09" db="EMBL/GenBank/DDBJ databases">
        <title>The Natural Products Discovery Center: Release of the First 8490 Sequenced Strains for Exploring Actinobacteria Biosynthetic Diversity.</title>
        <authorList>
            <person name="Kalkreuter E."/>
            <person name="Kautsar S.A."/>
            <person name="Yang D."/>
            <person name="Bader C.D."/>
            <person name="Teijaro C.N."/>
            <person name="Fluegel L."/>
            <person name="Davis C.M."/>
            <person name="Simpson J.R."/>
            <person name="Lauterbach L."/>
            <person name="Steele A.D."/>
            <person name="Gui C."/>
            <person name="Meng S."/>
            <person name="Li G."/>
            <person name="Viehrig K."/>
            <person name="Ye F."/>
            <person name="Su P."/>
            <person name="Kiefer A.F."/>
            <person name="Nichols A."/>
            <person name="Cepeda A.J."/>
            <person name="Yan W."/>
            <person name="Fan B."/>
            <person name="Jiang Y."/>
            <person name="Adhikari A."/>
            <person name="Zheng C.-J."/>
            <person name="Schuster L."/>
            <person name="Cowan T.M."/>
            <person name="Smanski M.J."/>
            <person name="Chevrette M.G."/>
            <person name="De Carvalho L.P.S."/>
            <person name="Shen B."/>
        </authorList>
    </citation>
    <scope>NUCLEOTIDE SEQUENCE [LARGE SCALE GENOMIC DNA]</scope>
    <source>
        <strain evidence="5 6">NPDC059500</strain>
    </source>
</reference>
<comment type="caution">
    <text evidence="5">The sequence shown here is derived from an EMBL/GenBank/DDBJ whole genome shotgun (WGS) entry which is preliminary data.</text>
</comment>
<organism evidence="5 6">
    <name type="scientific">Streptomyces anandii</name>
    <dbReference type="NCBI Taxonomy" id="285454"/>
    <lineage>
        <taxon>Bacteria</taxon>
        <taxon>Bacillati</taxon>
        <taxon>Actinomycetota</taxon>
        <taxon>Actinomycetes</taxon>
        <taxon>Kitasatosporales</taxon>
        <taxon>Streptomycetaceae</taxon>
        <taxon>Streptomyces</taxon>
    </lineage>
</organism>
<dbReference type="InterPro" id="IPR002645">
    <property type="entry name" value="STAS_dom"/>
</dbReference>
<evidence type="ECO:0000313" key="6">
    <source>
        <dbReference type="Proteomes" id="UP001599756"/>
    </source>
</evidence>
<dbReference type="RefSeq" id="WP_381808833.1">
    <property type="nucleotide sequence ID" value="NZ_JBHYTS010000053.1"/>
</dbReference>
<gene>
    <name evidence="5" type="ORF">ACFW88_26985</name>
</gene>
<dbReference type="NCBIfam" id="TIGR00377">
    <property type="entry name" value="ant_ant_sig"/>
    <property type="match status" value="1"/>
</dbReference>
<accession>A0ABW6HBY0</accession>
<dbReference type="Pfam" id="PF01740">
    <property type="entry name" value="STAS"/>
    <property type="match status" value="1"/>
</dbReference>
<dbReference type="CDD" id="cd07043">
    <property type="entry name" value="STAS_anti-anti-sigma_factors"/>
    <property type="match status" value="1"/>
</dbReference>
<evidence type="ECO:0000313" key="5">
    <source>
        <dbReference type="EMBL" id="MFE1754144.1"/>
    </source>
</evidence>
<feature type="domain" description="STAS" evidence="4">
    <location>
        <begin position="11"/>
        <end position="120"/>
    </location>
</feature>
<protein>
    <recommendedName>
        <fullName evidence="2">Anti-sigma factor antagonist</fullName>
    </recommendedName>
</protein>
<dbReference type="InterPro" id="IPR036513">
    <property type="entry name" value="STAS_dom_sf"/>
</dbReference>
<dbReference type="PROSITE" id="PS50801">
    <property type="entry name" value="STAS"/>
    <property type="match status" value="1"/>
</dbReference>
<feature type="region of interest" description="Disordered" evidence="3">
    <location>
        <begin position="112"/>
        <end position="139"/>
    </location>
</feature>
<dbReference type="InterPro" id="IPR003658">
    <property type="entry name" value="Anti-sigma_ant"/>
</dbReference>
<dbReference type="EMBL" id="JBHYTS010000053">
    <property type="protein sequence ID" value="MFE1754144.1"/>
    <property type="molecule type" value="Genomic_DNA"/>
</dbReference>
<sequence length="139" mass="15389">MRTNIIRHESMMVSYDVVNGWTVVEVDGEVDAHTAPMIREAVIKLVDEGHQHFVLDLGFVTFMDSMGLGVIVAFTKRIREHEGSLRIASVSGRLLKIFDLSGLRASYEIFPSPEEGTQSAPSPGSLAHWPHPSEETDCP</sequence>
<comment type="similarity">
    <text evidence="1 2">Belongs to the anti-sigma-factor antagonist family.</text>
</comment>
<dbReference type="SUPFAM" id="SSF52091">
    <property type="entry name" value="SpoIIaa-like"/>
    <property type="match status" value="1"/>
</dbReference>
<dbReference type="PANTHER" id="PTHR33495">
    <property type="entry name" value="ANTI-SIGMA FACTOR ANTAGONIST TM_1081-RELATED-RELATED"/>
    <property type="match status" value="1"/>
</dbReference>
<evidence type="ECO:0000259" key="4">
    <source>
        <dbReference type="PROSITE" id="PS50801"/>
    </source>
</evidence>
<proteinExistence type="inferred from homology"/>
<dbReference type="PANTHER" id="PTHR33495:SF2">
    <property type="entry name" value="ANTI-SIGMA FACTOR ANTAGONIST TM_1081-RELATED"/>
    <property type="match status" value="1"/>
</dbReference>
<evidence type="ECO:0000256" key="3">
    <source>
        <dbReference type="SAM" id="MobiDB-lite"/>
    </source>
</evidence>